<feature type="transmembrane region" description="Helical" evidence="9">
    <location>
        <begin position="808"/>
        <end position="826"/>
    </location>
</feature>
<dbReference type="OrthoDB" id="539213at2759"/>
<feature type="repeat" description="ANK" evidence="7">
    <location>
        <begin position="168"/>
        <end position="200"/>
    </location>
</feature>
<feature type="repeat" description="ANK" evidence="7">
    <location>
        <begin position="298"/>
        <end position="330"/>
    </location>
</feature>
<dbReference type="STRING" id="1392247.A0A3N4LAV4"/>
<dbReference type="SUPFAM" id="SSF144083">
    <property type="entry name" value="Magnesium transport protein CorA, transmembrane region"/>
    <property type="match status" value="1"/>
</dbReference>
<keyword evidence="2 9" id="KW-0812">Transmembrane</keyword>
<accession>A0A3N4LAV4</accession>
<comment type="subcellular location">
    <subcellularLocation>
        <location evidence="1">Membrane</location>
        <topology evidence="1">Multi-pass membrane protein</topology>
    </subcellularLocation>
</comment>
<dbReference type="SUPFAM" id="SSF48403">
    <property type="entry name" value="Ankyrin repeat"/>
    <property type="match status" value="1"/>
</dbReference>
<proteinExistence type="predicted"/>
<evidence type="ECO:0000256" key="9">
    <source>
        <dbReference type="SAM" id="Phobius"/>
    </source>
</evidence>
<dbReference type="InParanoid" id="A0A3N4LAV4"/>
<evidence type="ECO:0000256" key="6">
    <source>
        <dbReference type="ARBA" id="ARBA00023136"/>
    </source>
</evidence>
<dbReference type="PROSITE" id="PS50297">
    <property type="entry name" value="ANK_REP_REGION"/>
    <property type="match status" value="3"/>
</dbReference>
<dbReference type="PRINTS" id="PR01415">
    <property type="entry name" value="ANKYRIN"/>
</dbReference>
<sequence>MELVESRVALEEKGLERLNDEFVKAAERGDCPEAQRLLGLGASINARCLPTGKFNSGAAEVSSVEEKRNRDGELELRVSLVGADGAWYSGDSVPRKELTRTALQAASDGGHHTLAKLLVDAGAEVNAPPSRSYGRTALQAAAEGGHQEIVKLLVDAGAEVNAAPAKYEGRTALQAAAGGGHREIVKLLIDAGAEVNRAQNGTSLLVDLVGRGVCMDILELLLHAPKQDLTLRDRFGFTPLHQALRECDKALRPKDTDTDTDTDTDQGGALQADRIQKLIFKLVEGDPGKTGINIKDHSGKTALETAIEIKSLAIVKQLLLRGADTGVLRTEDLRNLLDSAIDSTGKTVSKVSKIGLRTGRGGETHVIAEEGEGARLEWPSIRGWKPKLEFDPWINISLGQPDNSTYASFRHPLIPGGKQQESIATLRDHTGPLILENTCIIRLKWWLGELNRDSNFYPGVPTRAIITGIGVSEKDKEAVSEKDKVKGPVKAGVIGYVCFCVLVPDGGVKKAAENGTNGEGLQSFKFENQKVEISWIMAHPSETECKPRYERHPEELFLRSLLYLGTVGLEYLSIPSHGVEFATLFLDDIHRRWLELFESAKVHLAEFRDKQLVEGGRNPTVIQCLLEDSQQWNKLRSSLKLHISKSREFWNTFKEHEALFMELAESKDDSARISNFLGGHAENSNIGELEAMVKLSSKIELIEGCMSEIDELKGETKEMIELEFNLVSIYEARKSIEMSEVSNKMAERSLEMAALSIKMTEDSNKMAKDSNKMSQRSNEMSELSIQMSQDSIKMAKHSNSLSLSMKRLSWITFIFLPLTFVSGLFGMNLDILANNPSWTWYFVVAGPVLALIFVAWIMFKYIKISEWVEKHIGSKLEALLGDRAESTTKNAEPTNSSGVNSSDKITPNRSLLKRRLIPMREKKRPHDTEQGTMPAPPKVEASEQVTNLDSDSNLV</sequence>
<protein>
    <submittedName>
        <fullName evidence="10">Ankyrin</fullName>
    </submittedName>
</protein>
<keyword evidence="4 9" id="KW-1133">Transmembrane helix</keyword>
<evidence type="ECO:0000256" key="4">
    <source>
        <dbReference type="ARBA" id="ARBA00022989"/>
    </source>
</evidence>
<dbReference type="Proteomes" id="UP000277580">
    <property type="component" value="Unassembled WGS sequence"/>
</dbReference>
<feature type="transmembrane region" description="Helical" evidence="9">
    <location>
        <begin position="838"/>
        <end position="859"/>
    </location>
</feature>
<name>A0A3N4LAV4_9PEZI</name>
<organism evidence="10 11">
    <name type="scientific">Morchella conica CCBAS932</name>
    <dbReference type="NCBI Taxonomy" id="1392247"/>
    <lineage>
        <taxon>Eukaryota</taxon>
        <taxon>Fungi</taxon>
        <taxon>Dikarya</taxon>
        <taxon>Ascomycota</taxon>
        <taxon>Pezizomycotina</taxon>
        <taxon>Pezizomycetes</taxon>
        <taxon>Pezizales</taxon>
        <taxon>Morchellaceae</taxon>
        <taxon>Morchella</taxon>
    </lineage>
</organism>
<dbReference type="InterPro" id="IPR002523">
    <property type="entry name" value="MgTranspt_CorA/ZnTranspt_ZntB"/>
</dbReference>
<dbReference type="Pfam" id="PF12796">
    <property type="entry name" value="Ank_2"/>
    <property type="match status" value="1"/>
</dbReference>
<evidence type="ECO:0000256" key="3">
    <source>
        <dbReference type="ARBA" id="ARBA00022737"/>
    </source>
</evidence>
<evidence type="ECO:0000313" key="11">
    <source>
        <dbReference type="Proteomes" id="UP000277580"/>
    </source>
</evidence>
<dbReference type="PROSITE" id="PS50088">
    <property type="entry name" value="ANK_REPEAT"/>
    <property type="match status" value="4"/>
</dbReference>
<feature type="compositionally biased region" description="Basic and acidic residues" evidence="8">
    <location>
        <begin position="918"/>
        <end position="929"/>
    </location>
</feature>
<dbReference type="Gene3D" id="1.20.58.340">
    <property type="entry name" value="Magnesium transport protein CorA, transmembrane region"/>
    <property type="match status" value="1"/>
</dbReference>
<keyword evidence="3" id="KW-0677">Repeat</keyword>
<evidence type="ECO:0000256" key="2">
    <source>
        <dbReference type="ARBA" id="ARBA00022692"/>
    </source>
</evidence>
<evidence type="ECO:0000313" key="10">
    <source>
        <dbReference type="EMBL" id="RPB15135.1"/>
    </source>
</evidence>
<dbReference type="PANTHER" id="PTHR24171">
    <property type="entry name" value="ANKYRIN REPEAT DOMAIN-CONTAINING PROTEIN 39-RELATED"/>
    <property type="match status" value="1"/>
</dbReference>
<dbReference type="SMART" id="SM00248">
    <property type="entry name" value="ANK"/>
    <property type="match status" value="4"/>
</dbReference>
<dbReference type="InterPro" id="IPR045863">
    <property type="entry name" value="CorA_TM1_TM2"/>
</dbReference>
<keyword evidence="5 7" id="KW-0040">ANK repeat</keyword>
<dbReference type="Gene3D" id="1.25.40.20">
    <property type="entry name" value="Ankyrin repeat-containing domain"/>
    <property type="match status" value="1"/>
</dbReference>
<feature type="compositionally biased region" description="Polar residues" evidence="8">
    <location>
        <begin position="943"/>
        <end position="955"/>
    </location>
</feature>
<evidence type="ECO:0000256" key="7">
    <source>
        <dbReference type="PROSITE-ProRule" id="PRU00023"/>
    </source>
</evidence>
<evidence type="ECO:0000256" key="8">
    <source>
        <dbReference type="SAM" id="MobiDB-lite"/>
    </source>
</evidence>
<feature type="compositionally biased region" description="Polar residues" evidence="8">
    <location>
        <begin position="887"/>
        <end position="909"/>
    </location>
</feature>
<feature type="region of interest" description="Disordered" evidence="8">
    <location>
        <begin position="884"/>
        <end position="955"/>
    </location>
</feature>
<dbReference type="Pfam" id="PF01544">
    <property type="entry name" value="CorA"/>
    <property type="match status" value="1"/>
</dbReference>
<dbReference type="GO" id="GO:0016020">
    <property type="term" value="C:membrane"/>
    <property type="evidence" value="ECO:0007669"/>
    <property type="project" value="UniProtKB-SubCell"/>
</dbReference>
<dbReference type="InterPro" id="IPR002110">
    <property type="entry name" value="Ankyrin_rpt"/>
</dbReference>
<evidence type="ECO:0000256" key="5">
    <source>
        <dbReference type="ARBA" id="ARBA00023043"/>
    </source>
</evidence>
<feature type="repeat" description="ANK" evidence="7">
    <location>
        <begin position="133"/>
        <end position="165"/>
    </location>
</feature>
<reference evidence="10 11" key="1">
    <citation type="journal article" date="2018" name="Nat. Ecol. Evol.">
        <title>Pezizomycetes genomes reveal the molecular basis of ectomycorrhizal truffle lifestyle.</title>
        <authorList>
            <person name="Murat C."/>
            <person name="Payen T."/>
            <person name="Noel B."/>
            <person name="Kuo A."/>
            <person name="Morin E."/>
            <person name="Chen J."/>
            <person name="Kohler A."/>
            <person name="Krizsan K."/>
            <person name="Balestrini R."/>
            <person name="Da Silva C."/>
            <person name="Montanini B."/>
            <person name="Hainaut M."/>
            <person name="Levati E."/>
            <person name="Barry K.W."/>
            <person name="Belfiori B."/>
            <person name="Cichocki N."/>
            <person name="Clum A."/>
            <person name="Dockter R.B."/>
            <person name="Fauchery L."/>
            <person name="Guy J."/>
            <person name="Iotti M."/>
            <person name="Le Tacon F."/>
            <person name="Lindquist E.A."/>
            <person name="Lipzen A."/>
            <person name="Malagnac F."/>
            <person name="Mello A."/>
            <person name="Molinier V."/>
            <person name="Miyauchi S."/>
            <person name="Poulain J."/>
            <person name="Riccioni C."/>
            <person name="Rubini A."/>
            <person name="Sitrit Y."/>
            <person name="Splivallo R."/>
            <person name="Traeger S."/>
            <person name="Wang M."/>
            <person name="Zifcakova L."/>
            <person name="Wipf D."/>
            <person name="Zambonelli A."/>
            <person name="Paolocci F."/>
            <person name="Nowrousian M."/>
            <person name="Ottonello S."/>
            <person name="Baldrian P."/>
            <person name="Spatafora J.W."/>
            <person name="Henrissat B."/>
            <person name="Nagy L.G."/>
            <person name="Aury J.M."/>
            <person name="Wincker P."/>
            <person name="Grigoriev I.V."/>
            <person name="Bonfante P."/>
            <person name="Martin F.M."/>
        </authorList>
    </citation>
    <scope>NUCLEOTIDE SEQUENCE [LARGE SCALE GENOMIC DNA]</scope>
    <source>
        <strain evidence="10 11">CCBAS932</strain>
    </source>
</reference>
<keyword evidence="6 9" id="KW-0472">Membrane</keyword>
<feature type="repeat" description="ANK" evidence="7">
    <location>
        <begin position="98"/>
        <end position="130"/>
    </location>
</feature>
<dbReference type="AlphaFoldDB" id="A0A3N4LAV4"/>
<gene>
    <name evidence="10" type="ORF">P167DRAFT_518774</name>
</gene>
<dbReference type="InterPro" id="IPR036770">
    <property type="entry name" value="Ankyrin_rpt-contain_sf"/>
</dbReference>
<evidence type="ECO:0000256" key="1">
    <source>
        <dbReference type="ARBA" id="ARBA00004141"/>
    </source>
</evidence>
<dbReference type="EMBL" id="ML119114">
    <property type="protein sequence ID" value="RPB15135.1"/>
    <property type="molecule type" value="Genomic_DNA"/>
</dbReference>
<keyword evidence="11" id="KW-1185">Reference proteome</keyword>
<dbReference type="GO" id="GO:0046873">
    <property type="term" value="F:metal ion transmembrane transporter activity"/>
    <property type="evidence" value="ECO:0007669"/>
    <property type="project" value="InterPro"/>
</dbReference>